<reference evidence="3" key="2">
    <citation type="journal article" date="2023" name="Plants (Basel)">
        <title>Annotation of the Turnera subulata (Passifloraceae) Draft Genome Reveals the S-Locus Evolved after the Divergence of Turneroideae from Passifloroideae in a Stepwise Manner.</title>
        <authorList>
            <person name="Henning P.M."/>
            <person name="Roalson E.H."/>
            <person name="Mir W."/>
            <person name="McCubbin A.G."/>
            <person name="Shore J.S."/>
        </authorList>
    </citation>
    <scope>NUCLEOTIDE SEQUENCE</scope>
    <source>
        <strain evidence="3">F60SS</strain>
    </source>
</reference>
<evidence type="ECO:0000313" key="4">
    <source>
        <dbReference type="Proteomes" id="UP001141552"/>
    </source>
</evidence>
<feature type="domain" description="DC1" evidence="2">
    <location>
        <begin position="116"/>
        <end position="166"/>
    </location>
</feature>
<gene>
    <name evidence="3" type="ORF">Tsubulata_042517</name>
</gene>
<protein>
    <recommendedName>
        <fullName evidence="2">DC1 domain-containing protein</fullName>
    </recommendedName>
</protein>
<dbReference type="Pfam" id="PF03107">
    <property type="entry name" value="C1_2"/>
    <property type="match status" value="4"/>
</dbReference>
<evidence type="ECO:0000259" key="2">
    <source>
        <dbReference type="Pfam" id="PF03107"/>
    </source>
</evidence>
<reference evidence="3" key="1">
    <citation type="submission" date="2022-02" db="EMBL/GenBank/DDBJ databases">
        <authorList>
            <person name="Henning P.M."/>
            <person name="McCubbin A.G."/>
            <person name="Shore J.S."/>
        </authorList>
    </citation>
    <scope>NUCLEOTIDE SEQUENCE</scope>
    <source>
        <strain evidence="3">F60SS</strain>
        <tissue evidence="3">Leaves</tissue>
    </source>
</reference>
<name>A0A9Q0JFV7_9ROSI</name>
<feature type="domain" description="DC1" evidence="2">
    <location>
        <begin position="177"/>
        <end position="222"/>
    </location>
</feature>
<organism evidence="3 4">
    <name type="scientific">Turnera subulata</name>
    <dbReference type="NCBI Taxonomy" id="218843"/>
    <lineage>
        <taxon>Eukaryota</taxon>
        <taxon>Viridiplantae</taxon>
        <taxon>Streptophyta</taxon>
        <taxon>Embryophyta</taxon>
        <taxon>Tracheophyta</taxon>
        <taxon>Spermatophyta</taxon>
        <taxon>Magnoliopsida</taxon>
        <taxon>eudicotyledons</taxon>
        <taxon>Gunneridae</taxon>
        <taxon>Pentapetalae</taxon>
        <taxon>rosids</taxon>
        <taxon>fabids</taxon>
        <taxon>Malpighiales</taxon>
        <taxon>Passifloraceae</taxon>
        <taxon>Turnera</taxon>
    </lineage>
</organism>
<feature type="domain" description="DC1" evidence="2">
    <location>
        <begin position="34"/>
        <end position="86"/>
    </location>
</feature>
<dbReference type="InterPro" id="IPR046349">
    <property type="entry name" value="C1-like_sf"/>
</dbReference>
<dbReference type="InterPro" id="IPR004146">
    <property type="entry name" value="DC1"/>
</dbReference>
<dbReference type="SUPFAM" id="SSF57889">
    <property type="entry name" value="Cysteine-rich domain"/>
    <property type="match status" value="3"/>
</dbReference>
<comment type="caution">
    <text evidence="3">The sequence shown here is derived from an EMBL/GenBank/DDBJ whole genome shotgun (WGS) entry which is preliminary data.</text>
</comment>
<feature type="domain" description="DC1" evidence="2">
    <location>
        <begin position="300"/>
        <end position="347"/>
    </location>
</feature>
<keyword evidence="1" id="KW-0677">Repeat</keyword>
<keyword evidence="4" id="KW-1185">Reference proteome</keyword>
<evidence type="ECO:0000313" key="3">
    <source>
        <dbReference type="EMBL" id="KAJ4839612.1"/>
    </source>
</evidence>
<dbReference type="OrthoDB" id="1884766at2759"/>
<dbReference type="PANTHER" id="PTHR32410:SF211">
    <property type="entry name" value="CYSTEINE_HISTIDINE-RICH C1 DOMAIN FAMILY PROTEIN"/>
    <property type="match status" value="1"/>
</dbReference>
<evidence type="ECO:0000256" key="1">
    <source>
        <dbReference type="ARBA" id="ARBA00022737"/>
    </source>
</evidence>
<accession>A0A9Q0JFV7</accession>
<proteinExistence type="predicted"/>
<sequence length="478" mass="54332">MGSMFESPYVCKACQLIVHRDCLELPPTINILQHPHPISHTYNFPRNHQGELDRSCNICREDLKEYIGGYRCPEGSCDFDAHIHCAMQYTTQIHPGKPDEEEGKPEDQEKAKIKHFSHDHDLVLVSKVSIEVEDHGRNCELCNLPLLSLPFYSCTECDFLLDQACAQLKRRIKYREHEHPFTLQVPTVDQDEVFYCLSCRHYYHGFFYRCEECDITVDAGCIKILMDGYIKHQSHDHLLFVAKYNSQVRGVVGLFAGCKACGVRSNKNVMGEYLRCGTCHFNLDFTCARRPGKIINDRYDQHPFFLRYHPLDDGCEEYYCRICEETRNNDLWFYYCEKCDTEVHPGCLGGDCPNLKLGGTYTLPDVHPHSLTLQESSLDFPAPPCHECKQPCDGAVYECTDPECLFACGVGLWLLGVGFVSIVVVHGKVKTAEDDGGDDGEDAGSLAEEGGDFLGLRFEFAALFFLVRCTVFLSICLE</sequence>
<dbReference type="InterPro" id="IPR053192">
    <property type="entry name" value="Vacuole_Formation_Reg"/>
</dbReference>
<dbReference type="EMBL" id="JAKUCV010003264">
    <property type="protein sequence ID" value="KAJ4839612.1"/>
    <property type="molecule type" value="Genomic_DNA"/>
</dbReference>
<dbReference type="AlphaFoldDB" id="A0A9Q0JFV7"/>
<dbReference type="Proteomes" id="UP001141552">
    <property type="component" value="Unassembled WGS sequence"/>
</dbReference>
<dbReference type="PANTHER" id="PTHR32410">
    <property type="entry name" value="CYSTEINE/HISTIDINE-RICH C1 DOMAIN FAMILY PROTEIN"/>
    <property type="match status" value="1"/>
</dbReference>